<dbReference type="PANTHER" id="PTHR33121">
    <property type="entry name" value="CYCLIC DI-GMP PHOSPHODIESTERASE PDEF"/>
    <property type="match status" value="1"/>
</dbReference>
<dbReference type="EMBL" id="SBLC01000028">
    <property type="protein sequence ID" value="RWY38854.1"/>
    <property type="molecule type" value="Genomic_DNA"/>
</dbReference>
<accession>A0A444M8Q8</accession>
<dbReference type="InterPro" id="IPR035919">
    <property type="entry name" value="EAL_sf"/>
</dbReference>
<dbReference type="GO" id="GO:0071111">
    <property type="term" value="F:cyclic-guanylate-specific phosphodiesterase activity"/>
    <property type="evidence" value="ECO:0007669"/>
    <property type="project" value="InterPro"/>
</dbReference>
<dbReference type="Gene3D" id="3.20.20.450">
    <property type="entry name" value="EAL domain"/>
    <property type="match status" value="1"/>
</dbReference>
<sequence length="437" mass="46898">MQSVLRETAGPSTAPFAIEAIRNRLGQKPEPGGFCLFVLENMDLVEVAGDPGATQVLRSRIKAELEDALGAGSVLCDAREDGFLLALPAADKALLLRNLDQMLQRLPFCGLDQPGRGTSVTGRAGVVWIADMQGCEAEDLHRAAVTAVSAARIAQRSRLIFDGTDSEAIADLQRTAHLICDLPAAVEEGRMILLAQEIVSCVPGALRGREYEVLLQMHGRNGQAFAPGFFLQAAEQSRLIEIVDNWVLRSVLLDNAARLRAAPEVKVSLNVAARTLSGPGFAGGLEAMLRTGGVDPRRVQLEITETAQIRDLQQAQSNIRAARAMGCRIALDDFGAGMSGYGYLKAFDPDCLKIDGSLIANVADESHPDARIVPSIINLAHDLGVEVVAEHVSSPEILQALVGFGIDKVQGFQLGRPGPLQSVFENREQWETFSCSS</sequence>
<feature type="domain" description="EAL" evidence="1">
    <location>
        <begin position="175"/>
        <end position="431"/>
    </location>
</feature>
<dbReference type="PROSITE" id="PS50883">
    <property type="entry name" value="EAL"/>
    <property type="match status" value="1"/>
</dbReference>
<proteinExistence type="predicted"/>
<dbReference type="OrthoDB" id="9814202at2"/>
<comment type="caution">
    <text evidence="2">The sequence shown here is derived from an EMBL/GenBank/DDBJ whole genome shotgun (WGS) entry which is preliminary data.</text>
</comment>
<protein>
    <submittedName>
        <fullName evidence="2">EAL domain-containing protein</fullName>
    </submittedName>
</protein>
<dbReference type="InterPro" id="IPR050706">
    <property type="entry name" value="Cyclic-di-GMP_PDE-like"/>
</dbReference>
<dbReference type="Proteomes" id="UP000287168">
    <property type="component" value="Unassembled WGS sequence"/>
</dbReference>
<evidence type="ECO:0000259" key="1">
    <source>
        <dbReference type="PROSITE" id="PS50883"/>
    </source>
</evidence>
<reference evidence="2 3" key="1">
    <citation type="journal article" date="2015" name="Int. J. Syst. Evol. Microbiol.">
        <title>Gemmobacter intermedius sp. nov., isolated from a white stork (Ciconia ciconia).</title>
        <authorList>
            <person name="Kampfer P."/>
            <person name="Jerzak L."/>
            <person name="Wilharm G."/>
            <person name="Golke J."/>
            <person name="Busse H.J."/>
            <person name="Glaeser S.P."/>
        </authorList>
    </citation>
    <scope>NUCLEOTIDE SEQUENCE [LARGE SCALE GENOMIC DNA]</scope>
    <source>
        <strain evidence="2 3">119/4</strain>
    </source>
</reference>
<dbReference type="Pfam" id="PF00563">
    <property type="entry name" value="EAL"/>
    <property type="match status" value="1"/>
</dbReference>
<dbReference type="RefSeq" id="WP_128490309.1">
    <property type="nucleotide sequence ID" value="NZ_JBHLXB010000152.1"/>
</dbReference>
<keyword evidence="3" id="KW-1185">Reference proteome</keyword>
<dbReference type="SMART" id="SM00052">
    <property type="entry name" value="EAL"/>
    <property type="match status" value="1"/>
</dbReference>
<dbReference type="CDD" id="cd01948">
    <property type="entry name" value="EAL"/>
    <property type="match status" value="1"/>
</dbReference>
<dbReference type="PANTHER" id="PTHR33121:SF23">
    <property type="entry name" value="CYCLIC DI-GMP PHOSPHODIESTERASE PDEB"/>
    <property type="match status" value="1"/>
</dbReference>
<evidence type="ECO:0000313" key="3">
    <source>
        <dbReference type="Proteomes" id="UP000287168"/>
    </source>
</evidence>
<gene>
    <name evidence="2" type="ORF">EP867_15065</name>
</gene>
<evidence type="ECO:0000313" key="2">
    <source>
        <dbReference type="EMBL" id="RWY38854.1"/>
    </source>
</evidence>
<dbReference type="AlphaFoldDB" id="A0A444M8Q8"/>
<dbReference type="SUPFAM" id="SSF141868">
    <property type="entry name" value="EAL domain-like"/>
    <property type="match status" value="1"/>
</dbReference>
<dbReference type="InterPro" id="IPR001633">
    <property type="entry name" value="EAL_dom"/>
</dbReference>
<name>A0A444M8Q8_9RHOB</name>
<organism evidence="2 3">
    <name type="scientific">Falsigemmobacter intermedius</name>
    <dbReference type="NCBI Taxonomy" id="1553448"/>
    <lineage>
        <taxon>Bacteria</taxon>
        <taxon>Pseudomonadati</taxon>
        <taxon>Pseudomonadota</taxon>
        <taxon>Alphaproteobacteria</taxon>
        <taxon>Rhodobacterales</taxon>
        <taxon>Paracoccaceae</taxon>
        <taxon>Falsigemmobacter</taxon>
    </lineage>
</organism>